<gene>
    <name evidence="1" type="ORF">J7I43_01285</name>
</gene>
<sequence>MVATRSDHWLVTCYWGKYSRENDVIEIDIPFDFELGKKPILTDTSLVFPGEIPFQAHKR</sequence>
<protein>
    <submittedName>
        <fullName evidence="1">Uncharacterized protein</fullName>
    </submittedName>
</protein>
<accession>A0ABS3Y820</accession>
<keyword evidence="2" id="KW-1185">Reference proteome</keyword>
<evidence type="ECO:0000313" key="1">
    <source>
        <dbReference type="EMBL" id="MBO9150824.1"/>
    </source>
</evidence>
<reference evidence="2" key="1">
    <citation type="submission" date="2021-03" db="EMBL/GenBank/DDBJ databases">
        <title>Assistant Professor.</title>
        <authorList>
            <person name="Huq M.A."/>
        </authorList>
    </citation>
    <scope>NUCLEOTIDE SEQUENCE [LARGE SCALE GENOMIC DNA]</scope>
    <source>
        <strain evidence="2">MAH-28</strain>
    </source>
</reference>
<proteinExistence type="predicted"/>
<dbReference type="EMBL" id="JAGHKP010000001">
    <property type="protein sequence ID" value="MBO9150824.1"/>
    <property type="molecule type" value="Genomic_DNA"/>
</dbReference>
<dbReference type="Proteomes" id="UP000679126">
    <property type="component" value="Unassembled WGS sequence"/>
</dbReference>
<name>A0ABS3Y820_9BACT</name>
<organism evidence="1 2">
    <name type="scientific">Chitinophaga chungangae</name>
    <dbReference type="NCBI Taxonomy" id="2821488"/>
    <lineage>
        <taxon>Bacteria</taxon>
        <taxon>Pseudomonadati</taxon>
        <taxon>Bacteroidota</taxon>
        <taxon>Chitinophagia</taxon>
        <taxon>Chitinophagales</taxon>
        <taxon>Chitinophagaceae</taxon>
        <taxon>Chitinophaga</taxon>
    </lineage>
</organism>
<comment type="caution">
    <text evidence="1">The sequence shown here is derived from an EMBL/GenBank/DDBJ whole genome shotgun (WGS) entry which is preliminary data.</text>
</comment>
<evidence type="ECO:0000313" key="2">
    <source>
        <dbReference type="Proteomes" id="UP000679126"/>
    </source>
</evidence>
<dbReference type="RefSeq" id="WP_209142446.1">
    <property type="nucleotide sequence ID" value="NZ_JAGHKP010000001.1"/>
</dbReference>